<name>A0A0G4LNH7_VERLO</name>
<feature type="compositionally biased region" description="Polar residues" evidence="4">
    <location>
        <begin position="20"/>
        <end position="29"/>
    </location>
</feature>
<dbReference type="PANTHER" id="PTHR23117">
    <property type="entry name" value="GUANYLATE KINASE-RELATED"/>
    <property type="match status" value="1"/>
</dbReference>
<feature type="domain" description="Guanylate kinase-like" evidence="5">
    <location>
        <begin position="79"/>
        <end position="308"/>
    </location>
</feature>
<organism evidence="6 7">
    <name type="scientific">Verticillium longisporum</name>
    <name type="common">Verticillium dahliae var. longisporum</name>
    <dbReference type="NCBI Taxonomy" id="100787"/>
    <lineage>
        <taxon>Eukaryota</taxon>
        <taxon>Fungi</taxon>
        <taxon>Dikarya</taxon>
        <taxon>Ascomycota</taxon>
        <taxon>Pezizomycotina</taxon>
        <taxon>Sordariomycetes</taxon>
        <taxon>Hypocreomycetidae</taxon>
        <taxon>Glomerellales</taxon>
        <taxon>Plectosphaerellaceae</taxon>
        <taxon>Verticillium</taxon>
    </lineage>
</organism>
<evidence type="ECO:0000313" key="7">
    <source>
        <dbReference type="Proteomes" id="UP000045706"/>
    </source>
</evidence>
<dbReference type="PANTHER" id="PTHR23117:SF13">
    <property type="entry name" value="GUANYLATE KINASE"/>
    <property type="match status" value="1"/>
</dbReference>
<dbReference type="Proteomes" id="UP000045706">
    <property type="component" value="Unassembled WGS sequence"/>
</dbReference>
<dbReference type="PROSITE" id="PS50052">
    <property type="entry name" value="GUANYLATE_KINASE_2"/>
    <property type="match status" value="1"/>
</dbReference>
<gene>
    <name evidence="6" type="ORF">BN1723_013023</name>
</gene>
<dbReference type="GO" id="GO:0005829">
    <property type="term" value="C:cytosol"/>
    <property type="evidence" value="ECO:0007669"/>
    <property type="project" value="TreeGrafter"/>
</dbReference>
<comment type="similarity">
    <text evidence="1">Belongs to the guanylate kinase family.</text>
</comment>
<dbReference type="AlphaFoldDB" id="A0A0G4LNH7"/>
<accession>A0A0G4LNH7</accession>
<keyword evidence="2" id="KW-0808">Transferase</keyword>
<dbReference type="InterPro" id="IPR008145">
    <property type="entry name" value="GK/Ca_channel_bsu"/>
</dbReference>
<dbReference type="Pfam" id="PF00625">
    <property type="entry name" value="Guanylate_kin"/>
    <property type="match status" value="1"/>
</dbReference>
<evidence type="ECO:0000256" key="2">
    <source>
        <dbReference type="ARBA" id="ARBA00022679"/>
    </source>
</evidence>
<dbReference type="CDD" id="cd00071">
    <property type="entry name" value="GMPK"/>
    <property type="match status" value="1"/>
</dbReference>
<sequence>MCPATLGSGSRHSGKPPRQKSYSPASTWRPTPPSVRMLRCVTPALPRPSIRPPVPRHGAPPRRLALPSSTMASELPTDRRPLVISGPSGVGKGTLFKLLFQRHPDTFTLSVSHTTRGPRAGEQDGVDYHYVTKDAFRDLIAHDGFVEHAQFGDNLYGTSKKTIADQTAKGKDGVDYHYVTKDAFHDLVAHDGFVEHAQFGDNLYGTSKKTIADQTAKGKVVVLDIEMEGVKQVQKSDMDARYVFVAPPSADELERRLRGRGTESEASIQKRLTQAKVELAYAETGVHDKVIINEDLETAYKELEDFVYKA</sequence>
<dbReference type="SUPFAM" id="SSF52540">
    <property type="entry name" value="P-loop containing nucleoside triphosphate hydrolases"/>
    <property type="match status" value="2"/>
</dbReference>
<feature type="region of interest" description="Disordered" evidence="4">
    <location>
        <begin position="1"/>
        <end position="86"/>
    </location>
</feature>
<evidence type="ECO:0000313" key="6">
    <source>
        <dbReference type="EMBL" id="CRK23572.1"/>
    </source>
</evidence>
<dbReference type="InterPro" id="IPR027417">
    <property type="entry name" value="P-loop_NTPase"/>
</dbReference>
<dbReference type="InterPro" id="IPR008144">
    <property type="entry name" value="Guanylate_kin-like_dom"/>
</dbReference>
<proteinExistence type="inferred from homology"/>
<evidence type="ECO:0000256" key="3">
    <source>
        <dbReference type="ARBA" id="ARBA00022777"/>
    </source>
</evidence>
<dbReference type="EMBL" id="CVQI01014891">
    <property type="protein sequence ID" value="CRK23572.1"/>
    <property type="molecule type" value="Genomic_DNA"/>
</dbReference>
<evidence type="ECO:0000256" key="4">
    <source>
        <dbReference type="SAM" id="MobiDB-lite"/>
    </source>
</evidence>
<dbReference type="SMART" id="SM00072">
    <property type="entry name" value="GuKc"/>
    <property type="match status" value="1"/>
</dbReference>
<dbReference type="GO" id="GO:0004385">
    <property type="term" value="F:GMP kinase activity"/>
    <property type="evidence" value="ECO:0007669"/>
    <property type="project" value="TreeGrafter"/>
</dbReference>
<protein>
    <recommendedName>
        <fullName evidence="5">Guanylate kinase-like domain-containing protein</fullName>
    </recommendedName>
</protein>
<dbReference type="Gene3D" id="3.40.50.300">
    <property type="entry name" value="P-loop containing nucleotide triphosphate hydrolases"/>
    <property type="match status" value="2"/>
</dbReference>
<reference evidence="7" key="1">
    <citation type="submission" date="2015-05" db="EMBL/GenBank/DDBJ databases">
        <authorList>
            <person name="Fogelqvist Johan"/>
        </authorList>
    </citation>
    <scope>NUCLEOTIDE SEQUENCE [LARGE SCALE GENOMIC DNA]</scope>
</reference>
<dbReference type="PROSITE" id="PS00856">
    <property type="entry name" value="GUANYLATE_KINASE_1"/>
    <property type="match status" value="1"/>
</dbReference>
<evidence type="ECO:0000259" key="5">
    <source>
        <dbReference type="PROSITE" id="PS50052"/>
    </source>
</evidence>
<dbReference type="InterPro" id="IPR020590">
    <property type="entry name" value="Guanylate_kinase_CS"/>
</dbReference>
<keyword evidence="3" id="KW-0418">Kinase</keyword>
<feature type="compositionally biased region" description="Pro residues" evidence="4">
    <location>
        <begin position="45"/>
        <end position="55"/>
    </location>
</feature>
<evidence type="ECO:0000256" key="1">
    <source>
        <dbReference type="ARBA" id="ARBA00005790"/>
    </source>
</evidence>